<gene>
    <name evidence="5" type="primary">citC</name>
    <name evidence="5" type="ORF">NK118_10765</name>
</gene>
<dbReference type="SUPFAM" id="SSF52374">
    <property type="entry name" value="Nucleotidylyl transferase"/>
    <property type="match status" value="1"/>
</dbReference>
<name>A0ABT1EJT4_9FIRM</name>
<comment type="caution">
    <text evidence="5">The sequence shown here is derived from an EMBL/GenBank/DDBJ whole genome shotgun (WGS) entry which is preliminary data.</text>
</comment>
<sequence>MSNYFVSEVHSYDLRAHDQVNQLLLNEGIRRDANLDYTCGIFDELGNALATGSCFGNTLRCLAVSSDHQGEGLMNEIVTHLIGHQFSRGNTHLFLYTKCDSAKFFEDLGFYRIIEIPGHLVFMENNRTGFSDYLETLAKEKVNAHKIAAIVMNANPFSLGHLHLIEKAAAENDILHLFIVSEDSSLIPFSVRKQLVISGTTHLSNICYHETGSYMISSATFPSYFQKDHDDIAKGHALLDLTLFVQIANALGIQKRYVGHEPNSHVTNLYNETMKQKLPESGICCTEIPRITAGSEIISASTIRVAIKDGDFDRLRSLVPKSTYEYFLSPEAIPVIERIRHAENIIHH</sequence>
<dbReference type="PANTHER" id="PTHR40599">
    <property type="entry name" value="[CITRATE [PRO-3S]-LYASE] LIGASE"/>
    <property type="match status" value="1"/>
</dbReference>
<dbReference type="Pfam" id="PF08218">
    <property type="entry name" value="Citrate_ly_lig"/>
    <property type="match status" value="1"/>
</dbReference>
<dbReference type="EMBL" id="JAMZFV010000017">
    <property type="protein sequence ID" value="MCP1110734.1"/>
    <property type="molecule type" value="Genomic_DNA"/>
</dbReference>
<evidence type="ECO:0000256" key="1">
    <source>
        <dbReference type="ARBA" id="ARBA00022741"/>
    </source>
</evidence>
<evidence type="ECO:0000259" key="4">
    <source>
        <dbReference type="PROSITE" id="PS51186"/>
    </source>
</evidence>
<dbReference type="Proteomes" id="UP001523565">
    <property type="component" value="Unassembled WGS sequence"/>
</dbReference>
<dbReference type="InterPro" id="IPR000182">
    <property type="entry name" value="GNAT_dom"/>
</dbReference>
<keyword evidence="3 5" id="KW-0436">Ligase</keyword>
<dbReference type="GO" id="GO:0008771">
    <property type="term" value="F:[citrate (pro-3S)-lyase] ligase activity"/>
    <property type="evidence" value="ECO:0007669"/>
    <property type="project" value="UniProtKB-EC"/>
</dbReference>
<evidence type="ECO:0000256" key="3">
    <source>
        <dbReference type="PIRNR" id="PIRNR005751"/>
    </source>
</evidence>
<dbReference type="InterPro" id="IPR014729">
    <property type="entry name" value="Rossmann-like_a/b/a_fold"/>
</dbReference>
<keyword evidence="2 3" id="KW-0067">ATP-binding</keyword>
<comment type="function">
    <text evidence="3">Acetylation of prosthetic group (2-(5''-phosphoribosyl)-3'-dephosphocoenzyme-A) of the gamma subunit of citrate lyase.</text>
</comment>
<keyword evidence="1 3" id="KW-0547">Nucleotide-binding</keyword>
<accession>A0ABT1EJT4</accession>
<organism evidence="5 6">
    <name type="scientific">Ohessyouella blattaphilus</name>
    <dbReference type="NCBI Taxonomy" id="2949333"/>
    <lineage>
        <taxon>Bacteria</taxon>
        <taxon>Bacillati</taxon>
        <taxon>Bacillota</taxon>
        <taxon>Clostridia</taxon>
        <taxon>Lachnospirales</taxon>
        <taxon>Lachnospiraceae</taxon>
        <taxon>Ohessyouella</taxon>
    </lineage>
</organism>
<dbReference type="SUPFAM" id="SSF55729">
    <property type="entry name" value="Acyl-CoA N-acyltransferases (Nat)"/>
    <property type="match status" value="1"/>
</dbReference>
<evidence type="ECO:0000313" key="6">
    <source>
        <dbReference type="Proteomes" id="UP001523565"/>
    </source>
</evidence>
<dbReference type="NCBIfam" id="TIGR00124">
    <property type="entry name" value="cit_ly_ligase"/>
    <property type="match status" value="1"/>
</dbReference>
<protein>
    <recommendedName>
        <fullName evidence="3">[Citrate [pro-3S]-lyase] ligase</fullName>
        <ecNumber evidence="3">6.2.1.22</ecNumber>
    </recommendedName>
</protein>
<dbReference type="InterPro" id="IPR005216">
    <property type="entry name" value="Citrate_lyase_ligase"/>
</dbReference>
<dbReference type="PIRSF" id="PIRSF005751">
    <property type="entry name" value="Acet_citr_lig"/>
    <property type="match status" value="1"/>
</dbReference>
<evidence type="ECO:0000313" key="5">
    <source>
        <dbReference type="EMBL" id="MCP1110734.1"/>
    </source>
</evidence>
<dbReference type="Gene3D" id="3.40.630.30">
    <property type="match status" value="1"/>
</dbReference>
<dbReference type="InterPro" id="IPR013166">
    <property type="entry name" value="Citrate_lyase_ligase_C"/>
</dbReference>
<evidence type="ECO:0000256" key="2">
    <source>
        <dbReference type="ARBA" id="ARBA00022840"/>
    </source>
</evidence>
<dbReference type="CDD" id="cd02169">
    <property type="entry name" value="Citrate_lyase_ligase"/>
    <property type="match status" value="1"/>
</dbReference>
<comment type="catalytic activity">
    <reaction evidence="3">
        <text>holo-[citrate lyase ACP] + acetate + ATP = acetyl-[citrate lyase ACP] + AMP + diphosphate</text>
        <dbReference type="Rhea" id="RHEA:23788"/>
        <dbReference type="Rhea" id="RHEA-COMP:10158"/>
        <dbReference type="Rhea" id="RHEA-COMP:13710"/>
        <dbReference type="ChEBI" id="CHEBI:30089"/>
        <dbReference type="ChEBI" id="CHEBI:30616"/>
        <dbReference type="ChEBI" id="CHEBI:33019"/>
        <dbReference type="ChEBI" id="CHEBI:82683"/>
        <dbReference type="ChEBI" id="CHEBI:137976"/>
        <dbReference type="ChEBI" id="CHEBI:456215"/>
        <dbReference type="EC" id="6.2.1.22"/>
    </reaction>
</comment>
<dbReference type="PANTHER" id="PTHR40599:SF1">
    <property type="entry name" value="[CITRATE [PRO-3S]-LYASE] LIGASE"/>
    <property type="match status" value="1"/>
</dbReference>
<feature type="domain" description="N-acetyltransferase" evidence="4">
    <location>
        <begin position="1"/>
        <end position="128"/>
    </location>
</feature>
<keyword evidence="6" id="KW-1185">Reference proteome</keyword>
<dbReference type="PROSITE" id="PS51186">
    <property type="entry name" value="GNAT"/>
    <property type="match status" value="1"/>
</dbReference>
<dbReference type="RefSeq" id="WP_262069615.1">
    <property type="nucleotide sequence ID" value="NZ_JAMXOC010000017.1"/>
</dbReference>
<proteinExistence type="predicted"/>
<dbReference type="Gene3D" id="3.40.50.620">
    <property type="entry name" value="HUPs"/>
    <property type="match status" value="1"/>
</dbReference>
<dbReference type="InterPro" id="IPR016181">
    <property type="entry name" value="Acyl_CoA_acyltransferase"/>
</dbReference>
<reference evidence="5 6" key="1">
    <citation type="journal article" date="2022" name="Genome Biol. Evol.">
        <title>Host diet, physiology and behaviors set the stage for Lachnospiraceae cladogenesis.</title>
        <authorList>
            <person name="Vera-Ponce De Leon A."/>
            <person name="Schneider M."/>
            <person name="Jahnes B.C."/>
            <person name="Sadowski V."/>
            <person name="Camuy-Velez L.A."/>
            <person name="Duan J."/>
            <person name="Sabree Z.L."/>
        </authorList>
    </citation>
    <scope>NUCLEOTIDE SEQUENCE [LARGE SCALE GENOMIC DNA]</scope>
    <source>
        <strain evidence="5 6">PAL227</strain>
    </source>
</reference>
<dbReference type="SMART" id="SM00764">
    <property type="entry name" value="Citrate_ly_lig"/>
    <property type="match status" value="1"/>
</dbReference>
<dbReference type="EC" id="6.2.1.22" evidence="3"/>